<organism evidence="2 3">
    <name type="scientific">Croceitalea marina</name>
    <dbReference type="NCBI Taxonomy" id="1775166"/>
    <lineage>
        <taxon>Bacteria</taxon>
        <taxon>Pseudomonadati</taxon>
        <taxon>Bacteroidota</taxon>
        <taxon>Flavobacteriia</taxon>
        <taxon>Flavobacteriales</taxon>
        <taxon>Flavobacteriaceae</taxon>
        <taxon>Croceitalea</taxon>
    </lineage>
</organism>
<gene>
    <name evidence="2" type="ORF">ACFSQJ_14755</name>
</gene>
<comment type="caution">
    <text evidence="2">The sequence shown here is derived from an EMBL/GenBank/DDBJ whole genome shotgun (WGS) entry which is preliminary data.</text>
</comment>
<dbReference type="RefSeq" id="WP_377767729.1">
    <property type="nucleotide sequence ID" value="NZ_JBHULB010000075.1"/>
</dbReference>
<dbReference type="PANTHER" id="PTHR36057:SF1">
    <property type="entry name" value="LIPOPROTEIN LIPID ATTACHMENT SITE-LIKE PROTEIN, PUTATIVE (DUF1223)-RELATED"/>
    <property type="match status" value="1"/>
</dbReference>
<dbReference type="InterPro" id="IPR036249">
    <property type="entry name" value="Thioredoxin-like_sf"/>
</dbReference>
<dbReference type="InterPro" id="IPR010634">
    <property type="entry name" value="DUF1223"/>
</dbReference>
<protein>
    <submittedName>
        <fullName evidence="2">DUF1223 domain-containing protein</fullName>
    </submittedName>
</protein>
<evidence type="ECO:0000256" key="1">
    <source>
        <dbReference type="SAM" id="Phobius"/>
    </source>
</evidence>
<name>A0ABW5MYG5_9FLAO</name>
<proteinExistence type="predicted"/>
<accession>A0ABW5MYG5</accession>
<dbReference type="Gene3D" id="3.40.30.10">
    <property type="entry name" value="Glutaredoxin"/>
    <property type="match status" value="1"/>
</dbReference>
<feature type="transmembrane region" description="Helical" evidence="1">
    <location>
        <begin position="6"/>
        <end position="23"/>
    </location>
</feature>
<keyword evidence="1" id="KW-0472">Membrane</keyword>
<sequence>MYKKIIIPTLVLTGIFFLALMNLSHKTHDEALKTDVNAAYEPIIVLELFTSQGCSSCPPADVLLNKVKAQYPNKVFALSYHVDYWNYIGWEDPFSKAIYTKKQRSYNQKFKYRSNYTPQLVVNGKEHFVGSDGAKLTNKIREYGSLQSENTITLSKIEEKGTTITFDYNIEGELKGKQLRAVLVLDERTTSVKRGENRNRTLKNSNIVVAEKYLELKNKNGEGAITIPSIVSSKDKVTLLLLTENEVADITGATKIGV</sequence>
<dbReference type="SUPFAM" id="SSF52833">
    <property type="entry name" value="Thioredoxin-like"/>
    <property type="match status" value="1"/>
</dbReference>
<keyword evidence="1" id="KW-0812">Transmembrane</keyword>
<dbReference type="Pfam" id="PF06764">
    <property type="entry name" value="DUF1223"/>
    <property type="match status" value="1"/>
</dbReference>
<evidence type="ECO:0000313" key="2">
    <source>
        <dbReference type="EMBL" id="MFD2588197.1"/>
    </source>
</evidence>
<keyword evidence="1" id="KW-1133">Transmembrane helix</keyword>
<dbReference type="Proteomes" id="UP001597526">
    <property type="component" value="Unassembled WGS sequence"/>
</dbReference>
<dbReference type="EMBL" id="JBHULB010000075">
    <property type="protein sequence ID" value="MFD2588197.1"/>
    <property type="molecule type" value="Genomic_DNA"/>
</dbReference>
<keyword evidence="3" id="KW-1185">Reference proteome</keyword>
<reference evidence="3" key="1">
    <citation type="journal article" date="2019" name="Int. J. Syst. Evol. Microbiol.">
        <title>The Global Catalogue of Microorganisms (GCM) 10K type strain sequencing project: providing services to taxonomists for standard genome sequencing and annotation.</title>
        <authorList>
            <consortium name="The Broad Institute Genomics Platform"/>
            <consortium name="The Broad Institute Genome Sequencing Center for Infectious Disease"/>
            <person name="Wu L."/>
            <person name="Ma J."/>
        </authorList>
    </citation>
    <scope>NUCLEOTIDE SEQUENCE [LARGE SCALE GENOMIC DNA]</scope>
    <source>
        <strain evidence="3">KCTC 52368</strain>
    </source>
</reference>
<evidence type="ECO:0000313" key="3">
    <source>
        <dbReference type="Proteomes" id="UP001597526"/>
    </source>
</evidence>
<dbReference type="PANTHER" id="PTHR36057">
    <property type="match status" value="1"/>
</dbReference>